<dbReference type="Pfam" id="PF20126">
    <property type="entry name" value="TumE"/>
    <property type="match status" value="1"/>
</dbReference>
<dbReference type="AlphaFoldDB" id="A0A1J5RET0"/>
<dbReference type="EMBL" id="MLJW01000182">
    <property type="protein sequence ID" value="OIQ94614.1"/>
    <property type="molecule type" value="Genomic_DNA"/>
</dbReference>
<name>A0A1J5RET0_9ZZZZ</name>
<reference evidence="1" key="1">
    <citation type="submission" date="2016-10" db="EMBL/GenBank/DDBJ databases">
        <title>Sequence of Gallionella enrichment culture.</title>
        <authorList>
            <person name="Poehlein A."/>
            <person name="Muehling M."/>
            <person name="Daniel R."/>
        </authorList>
    </citation>
    <scope>NUCLEOTIDE SEQUENCE</scope>
</reference>
<comment type="caution">
    <text evidence="1">The sequence shown here is derived from an EMBL/GenBank/DDBJ whole genome shotgun (WGS) entry which is preliminary data.</text>
</comment>
<sequence length="104" mass="11631">MAEPAELCRDALLVRLHNDVAIELRIASAEEYAIAWRWGEAELRIDTAPLHRQLATFPNHLHDGEGQLRPDPLTRPGSDPWDNVRAVIAALLEDPLLGTHIGRD</sequence>
<evidence type="ECO:0000313" key="1">
    <source>
        <dbReference type="EMBL" id="OIQ94614.1"/>
    </source>
</evidence>
<proteinExistence type="predicted"/>
<accession>A0A1J5RET0</accession>
<organism evidence="1">
    <name type="scientific">mine drainage metagenome</name>
    <dbReference type="NCBI Taxonomy" id="410659"/>
    <lineage>
        <taxon>unclassified sequences</taxon>
        <taxon>metagenomes</taxon>
        <taxon>ecological metagenomes</taxon>
    </lineage>
</organism>
<dbReference type="InterPro" id="IPR045397">
    <property type="entry name" value="TumE-like"/>
</dbReference>
<gene>
    <name evidence="1" type="ORF">GALL_233700</name>
</gene>
<protein>
    <submittedName>
        <fullName evidence="1">Uncharacterized protein</fullName>
    </submittedName>
</protein>